<dbReference type="RefSeq" id="WP_182322712.1">
    <property type="nucleotide sequence ID" value="NZ_CP058554.1"/>
</dbReference>
<reference evidence="2 3" key="1">
    <citation type="journal article" date="2020" name="G3 (Bethesda)">
        <title>CeMbio - The Caenorhabditis elegans Microbiome Resource.</title>
        <authorList>
            <person name="Dirksen P."/>
            <person name="Assie A."/>
            <person name="Zimmermann J."/>
            <person name="Zhang F."/>
            <person name="Tietje A.M."/>
            <person name="Marsh S.A."/>
            <person name="Felix M.A."/>
            <person name="Shapira M."/>
            <person name="Kaleta C."/>
            <person name="Schulenburg H."/>
            <person name="Samuel B."/>
        </authorList>
    </citation>
    <scope>NUCLEOTIDE SEQUENCE [LARGE SCALE GENOMIC DNA]</scope>
    <source>
        <strain evidence="2 3">BIGb0172</strain>
    </source>
</reference>
<dbReference type="InterPro" id="IPR028973">
    <property type="entry name" value="PhnB-like"/>
</dbReference>
<name>A0A7G5EIB1_9BURK</name>
<organism evidence="2 3">
    <name type="scientific">Comamonas piscis</name>
    <dbReference type="NCBI Taxonomy" id="1562974"/>
    <lineage>
        <taxon>Bacteria</taxon>
        <taxon>Pseudomonadati</taxon>
        <taxon>Pseudomonadota</taxon>
        <taxon>Betaproteobacteria</taxon>
        <taxon>Burkholderiales</taxon>
        <taxon>Comamonadaceae</taxon>
        <taxon>Comamonas</taxon>
    </lineage>
</organism>
<dbReference type="InterPro" id="IPR004360">
    <property type="entry name" value="Glyas_Fos-R_dOase_dom"/>
</dbReference>
<gene>
    <name evidence="2" type="ORF">HS961_13370</name>
</gene>
<evidence type="ECO:0000313" key="3">
    <source>
        <dbReference type="Proteomes" id="UP000515240"/>
    </source>
</evidence>
<dbReference type="KEGG" id="cpis:HS961_13370"/>
<dbReference type="Gene3D" id="3.10.180.10">
    <property type="entry name" value="2,3-Dihydroxybiphenyl 1,2-Dioxygenase, domain 1"/>
    <property type="match status" value="1"/>
</dbReference>
<evidence type="ECO:0000259" key="1">
    <source>
        <dbReference type="Pfam" id="PF00903"/>
    </source>
</evidence>
<sequence length="153" mass="16289">MQFIPYLNFDGQCAEAMAFYAQLFGGQITHQMRFSDMPPSEGMPPLPPEAQSRLMHAHLQVGSQAIMASDTLPALPGVSAESCGGGYLKPQGMWVSIGVDSAADGERVFAGLAEGGQVSMPFAATFWSPGFGMVTDRFGIPWMVNAQTQQPAA</sequence>
<dbReference type="Proteomes" id="UP000515240">
    <property type="component" value="Chromosome"/>
</dbReference>
<dbReference type="PANTHER" id="PTHR33990">
    <property type="entry name" value="PROTEIN YJDN-RELATED"/>
    <property type="match status" value="1"/>
</dbReference>
<dbReference type="EMBL" id="CP058554">
    <property type="protein sequence ID" value="QMV73736.1"/>
    <property type="molecule type" value="Genomic_DNA"/>
</dbReference>
<proteinExistence type="predicted"/>
<keyword evidence="3" id="KW-1185">Reference proteome</keyword>
<dbReference type="SUPFAM" id="SSF54593">
    <property type="entry name" value="Glyoxalase/Bleomycin resistance protein/Dihydroxybiphenyl dioxygenase"/>
    <property type="match status" value="1"/>
</dbReference>
<dbReference type="Pfam" id="PF00903">
    <property type="entry name" value="Glyoxalase"/>
    <property type="match status" value="1"/>
</dbReference>
<protein>
    <submittedName>
        <fullName evidence="2">VOC family protein</fullName>
    </submittedName>
</protein>
<feature type="domain" description="Glyoxalase/fosfomycin resistance/dioxygenase" evidence="1">
    <location>
        <begin position="9"/>
        <end position="143"/>
    </location>
</feature>
<dbReference type="PANTHER" id="PTHR33990:SF1">
    <property type="entry name" value="PROTEIN YJDN"/>
    <property type="match status" value="1"/>
</dbReference>
<dbReference type="AlphaFoldDB" id="A0A7G5EIB1"/>
<dbReference type="InterPro" id="IPR029068">
    <property type="entry name" value="Glyas_Bleomycin-R_OHBP_Dase"/>
</dbReference>
<dbReference type="CDD" id="cd06588">
    <property type="entry name" value="PhnB_like"/>
    <property type="match status" value="1"/>
</dbReference>
<evidence type="ECO:0000313" key="2">
    <source>
        <dbReference type="EMBL" id="QMV73736.1"/>
    </source>
</evidence>
<accession>A0A7G5EIB1</accession>